<feature type="compositionally biased region" description="Basic and acidic residues" evidence="7">
    <location>
        <begin position="1"/>
        <end position="10"/>
    </location>
</feature>
<dbReference type="PANTHER" id="PTHR13215">
    <property type="entry name" value="RNA POLYMERASE II TRANSCRIPTIONAL COACTIVATOR"/>
    <property type="match status" value="1"/>
</dbReference>
<name>A0A0U2TG75_ACAPC</name>
<feature type="domain" description="Transcriptional coactivator p15 (PC4) C-terminal" evidence="8">
    <location>
        <begin position="55"/>
        <end position="107"/>
    </location>
</feature>
<dbReference type="GO" id="GO:0003677">
    <property type="term" value="F:DNA binding"/>
    <property type="evidence" value="ECO:0007669"/>
    <property type="project" value="UniProtKB-KW"/>
</dbReference>
<dbReference type="GO" id="GO:0060261">
    <property type="term" value="P:positive regulation of transcription initiation by RNA polymerase II"/>
    <property type="evidence" value="ECO:0007669"/>
    <property type="project" value="InterPro"/>
</dbReference>
<evidence type="ECO:0000256" key="7">
    <source>
        <dbReference type="SAM" id="MobiDB-lite"/>
    </source>
</evidence>
<dbReference type="Pfam" id="PF02229">
    <property type="entry name" value="PC4"/>
    <property type="match status" value="1"/>
</dbReference>
<dbReference type="EMBL" id="KT754458">
    <property type="protein sequence ID" value="ALS04292.1"/>
    <property type="molecule type" value="mRNA"/>
</dbReference>
<accession>A0A0U2TG75</accession>
<evidence type="ECO:0000256" key="4">
    <source>
        <dbReference type="ARBA" id="ARBA00023125"/>
    </source>
</evidence>
<evidence type="ECO:0000256" key="5">
    <source>
        <dbReference type="ARBA" id="ARBA00023163"/>
    </source>
</evidence>
<evidence type="ECO:0000256" key="2">
    <source>
        <dbReference type="ARBA" id="ARBA00009001"/>
    </source>
</evidence>
<evidence type="ECO:0000256" key="3">
    <source>
        <dbReference type="ARBA" id="ARBA00023015"/>
    </source>
</evidence>
<dbReference type="SUPFAM" id="SSF54447">
    <property type="entry name" value="ssDNA-binding transcriptional regulator domain"/>
    <property type="match status" value="1"/>
</dbReference>
<comment type="subcellular location">
    <subcellularLocation>
        <location evidence="1">Nucleus</location>
    </subcellularLocation>
</comment>
<evidence type="ECO:0000256" key="1">
    <source>
        <dbReference type="ARBA" id="ARBA00004123"/>
    </source>
</evidence>
<sequence length="117" mass="12972">MPKDKKRPPSDSESDSGPEDRGPAKKSKPGAASKSSGAAKQEKSDSQLSGQDPSWHLGRNKHVVVRSFKGQTYIDIREYYVDKNTMDTKPGKKGISLNCEQYQKLKTILDEIDHALP</sequence>
<dbReference type="InterPro" id="IPR045125">
    <property type="entry name" value="Sub1/Tcp4-like"/>
</dbReference>
<dbReference type="GO" id="GO:0005634">
    <property type="term" value="C:nucleus"/>
    <property type="evidence" value="ECO:0007669"/>
    <property type="project" value="UniProtKB-SubCell"/>
</dbReference>
<keyword evidence="4" id="KW-0238">DNA-binding</keyword>
<feature type="compositionally biased region" description="Low complexity" evidence="7">
    <location>
        <begin position="29"/>
        <end position="39"/>
    </location>
</feature>
<protein>
    <submittedName>
        <fullName evidence="9">Activated RNA polymerase II transcriptional coactivator p15</fullName>
    </submittedName>
</protein>
<organism evidence="9">
    <name type="scientific">Acartia pacifica</name>
    <name type="common">Copepod</name>
    <dbReference type="NCBI Taxonomy" id="335913"/>
    <lineage>
        <taxon>Eukaryota</taxon>
        <taxon>Metazoa</taxon>
        <taxon>Ecdysozoa</taxon>
        <taxon>Arthropoda</taxon>
        <taxon>Crustacea</taxon>
        <taxon>Multicrustacea</taxon>
        <taxon>Hexanauplia</taxon>
        <taxon>Copepoda</taxon>
        <taxon>Calanoida</taxon>
        <taxon>Acartiidae</taxon>
        <taxon>Acartia</taxon>
    </lineage>
</organism>
<reference evidence="9" key="1">
    <citation type="journal article" date="2015" name="Sci. Rep.">
        <title>Spliced leader RNA trans-splicing discovered in copepods.</title>
        <authorList>
            <person name="Yang F."/>
            <person name="Xu D."/>
            <person name="Zhuang Y."/>
            <person name="Yi X."/>
            <person name="Huang Y."/>
            <person name="Chen H."/>
            <person name="Lin S."/>
            <person name="Campbell D.A."/>
            <person name="Sturm N.R."/>
            <person name="Liu G."/>
            <person name="Zhang H."/>
        </authorList>
    </citation>
    <scope>NUCLEOTIDE SEQUENCE</scope>
</reference>
<dbReference type="InterPro" id="IPR009044">
    <property type="entry name" value="ssDNA-bd_transcriptional_reg"/>
</dbReference>
<evidence type="ECO:0000259" key="8">
    <source>
        <dbReference type="Pfam" id="PF02229"/>
    </source>
</evidence>
<dbReference type="Gene3D" id="2.30.31.10">
    <property type="entry name" value="Transcriptional Coactivator Pc4, Chain A"/>
    <property type="match status" value="1"/>
</dbReference>
<proteinExistence type="evidence at transcript level"/>
<dbReference type="InterPro" id="IPR003173">
    <property type="entry name" value="PC4_C"/>
</dbReference>
<feature type="region of interest" description="Disordered" evidence="7">
    <location>
        <begin position="1"/>
        <end position="61"/>
    </location>
</feature>
<keyword evidence="3" id="KW-0805">Transcription regulation</keyword>
<keyword evidence="6" id="KW-0539">Nucleus</keyword>
<evidence type="ECO:0000313" key="9">
    <source>
        <dbReference type="EMBL" id="ALS04292.1"/>
    </source>
</evidence>
<comment type="similarity">
    <text evidence="2">Belongs to the transcriptional coactivator PC4 family.</text>
</comment>
<keyword evidence="5" id="KW-0804">Transcription</keyword>
<dbReference type="AlphaFoldDB" id="A0A0U2TG75"/>
<evidence type="ECO:0000256" key="6">
    <source>
        <dbReference type="ARBA" id="ARBA00023242"/>
    </source>
</evidence>
<dbReference type="GO" id="GO:0003713">
    <property type="term" value="F:transcription coactivator activity"/>
    <property type="evidence" value="ECO:0007669"/>
    <property type="project" value="InterPro"/>
</dbReference>